<dbReference type="Pfam" id="PF07681">
    <property type="entry name" value="DoxX"/>
    <property type="match status" value="1"/>
</dbReference>
<sequence length="142" mass="14739">MLKKQELGILVLRVVLGIVFLAHGMAKFNSGIEKVAGWFASMGLPGFMAYFVATLEVAGGTALIAGLGTRIISFLLATTMIGAIVKVKLAAGLLGSGKASGYELELVLLAMAICLALSGGGEYSLDSLLSKFNSKKNDNKAI</sequence>
<dbReference type="PANTHER" id="PTHR33452">
    <property type="entry name" value="OXIDOREDUCTASE CATD-RELATED"/>
    <property type="match status" value="1"/>
</dbReference>
<evidence type="ECO:0000256" key="3">
    <source>
        <dbReference type="ARBA" id="ARBA00022475"/>
    </source>
</evidence>
<accession>A0A154BV67</accession>
<dbReference type="RefSeq" id="WP_066238059.1">
    <property type="nucleotide sequence ID" value="NZ_LSGP01000008.1"/>
</dbReference>
<dbReference type="PANTHER" id="PTHR33452:SF1">
    <property type="entry name" value="INNER MEMBRANE PROTEIN YPHA-RELATED"/>
    <property type="match status" value="1"/>
</dbReference>
<proteinExistence type="inferred from homology"/>
<evidence type="ECO:0000313" key="8">
    <source>
        <dbReference type="EMBL" id="KYZ77755.1"/>
    </source>
</evidence>
<evidence type="ECO:0000256" key="1">
    <source>
        <dbReference type="ARBA" id="ARBA00004651"/>
    </source>
</evidence>
<name>A0A154BV67_ANASB</name>
<dbReference type="Proteomes" id="UP000076268">
    <property type="component" value="Unassembled WGS sequence"/>
</dbReference>
<evidence type="ECO:0000256" key="6">
    <source>
        <dbReference type="ARBA" id="ARBA00023136"/>
    </source>
</evidence>
<dbReference type="STRING" id="1794912.AXX12_17965"/>
<dbReference type="InterPro" id="IPR051907">
    <property type="entry name" value="DoxX-like_oxidoreductase"/>
</dbReference>
<dbReference type="InterPro" id="IPR032808">
    <property type="entry name" value="DoxX"/>
</dbReference>
<feature type="transmembrane region" description="Helical" evidence="7">
    <location>
        <begin position="7"/>
        <end position="26"/>
    </location>
</feature>
<evidence type="ECO:0000313" key="9">
    <source>
        <dbReference type="Proteomes" id="UP000076268"/>
    </source>
</evidence>
<reference evidence="8 9" key="1">
    <citation type="submission" date="2016-02" db="EMBL/GenBank/DDBJ databases">
        <title>Anaerosporomusa subterraneum gen. nov., sp. nov., a spore-forming obligate anaerobe isolated from saprolite.</title>
        <authorList>
            <person name="Choi J.K."/>
            <person name="Shah M."/>
            <person name="Yee N."/>
        </authorList>
    </citation>
    <scope>NUCLEOTIDE SEQUENCE [LARGE SCALE GENOMIC DNA]</scope>
    <source>
        <strain evidence="8 9">RU4</strain>
    </source>
</reference>
<feature type="transmembrane region" description="Helical" evidence="7">
    <location>
        <begin position="46"/>
        <end position="67"/>
    </location>
</feature>
<comment type="caution">
    <text evidence="8">The sequence shown here is derived from an EMBL/GenBank/DDBJ whole genome shotgun (WGS) entry which is preliminary data.</text>
</comment>
<keyword evidence="6 7" id="KW-0472">Membrane</keyword>
<comment type="subcellular location">
    <subcellularLocation>
        <location evidence="1">Cell membrane</location>
        <topology evidence="1">Multi-pass membrane protein</topology>
    </subcellularLocation>
</comment>
<evidence type="ECO:0000256" key="5">
    <source>
        <dbReference type="ARBA" id="ARBA00022989"/>
    </source>
</evidence>
<dbReference type="OrthoDB" id="886570at2"/>
<keyword evidence="5 7" id="KW-1133">Transmembrane helix</keyword>
<evidence type="ECO:0000256" key="4">
    <source>
        <dbReference type="ARBA" id="ARBA00022692"/>
    </source>
</evidence>
<dbReference type="AlphaFoldDB" id="A0A154BV67"/>
<gene>
    <name evidence="8" type="ORF">AXX12_17965</name>
</gene>
<keyword evidence="9" id="KW-1185">Reference proteome</keyword>
<organism evidence="8 9">
    <name type="scientific">Anaerosporomusa subterranea</name>
    <dbReference type="NCBI Taxonomy" id="1794912"/>
    <lineage>
        <taxon>Bacteria</taxon>
        <taxon>Bacillati</taxon>
        <taxon>Bacillota</taxon>
        <taxon>Negativicutes</taxon>
        <taxon>Acetonemataceae</taxon>
        <taxon>Anaerosporomusa</taxon>
    </lineage>
</organism>
<feature type="transmembrane region" description="Helical" evidence="7">
    <location>
        <begin position="74"/>
        <end position="94"/>
    </location>
</feature>
<feature type="transmembrane region" description="Helical" evidence="7">
    <location>
        <begin position="106"/>
        <end position="125"/>
    </location>
</feature>
<dbReference type="GO" id="GO:0005886">
    <property type="term" value="C:plasma membrane"/>
    <property type="evidence" value="ECO:0007669"/>
    <property type="project" value="UniProtKB-SubCell"/>
</dbReference>
<keyword evidence="4 7" id="KW-0812">Transmembrane</keyword>
<comment type="similarity">
    <text evidence="2">Belongs to the DoxX family.</text>
</comment>
<dbReference type="EMBL" id="LSGP01000008">
    <property type="protein sequence ID" value="KYZ77755.1"/>
    <property type="molecule type" value="Genomic_DNA"/>
</dbReference>
<protein>
    <submittedName>
        <fullName evidence="8">Oxidoreductase</fullName>
    </submittedName>
</protein>
<keyword evidence="3" id="KW-1003">Cell membrane</keyword>
<evidence type="ECO:0000256" key="7">
    <source>
        <dbReference type="SAM" id="Phobius"/>
    </source>
</evidence>
<evidence type="ECO:0000256" key="2">
    <source>
        <dbReference type="ARBA" id="ARBA00006679"/>
    </source>
</evidence>